<sequence>MSHSNVMTPEELKAKFEREGRTFSSWALEHGYNRIDVYKVLSGICKAKRGKGHQIAVQLGLKPQS</sequence>
<keyword evidence="2" id="KW-1185">Reference proteome</keyword>
<dbReference type="EMBL" id="QJKI01000002">
    <property type="protein sequence ID" value="PXX81365.1"/>
    <property type="molecule type" value="Genomic_DNA"/>
</dbReference>
<reference evidence="1 2" key="1">
    <citation type="submission" date="2018-05" db="EMBL/GenBank/DDBJ databases">
        <title>Genomic Encyclopedia of Type Strains, Phase IV (KMG-IV): sequencing the most valuable type-strain genomes for metagenomic binning, comparative biology and taxonomic classification.</title>
        <authorList>
            <person name="Goeker M."/>
        </authorList>
    </citation>
    <scope>NUCLEOTIDE SEQUENCE [LARGE SCALE GENOMIC DNA]</scope>
    <source>
        <strain evidence="1 2">DSM 29661</strain>
    </source>
</reference>
<protein>
    <submittedName>
        <fullName evidence="1">Gp16 family phage-associated protein</fullName>
    </submittedName>
</protein>
<evidence type="ECO:0000313" key="1">
    <source>
        <dbReference type="EMBL" id="PXX81365.1"/>
    </source>
</evidence>
<dbReference type="RefSeq" id="WP_245906796.1">
    <property type="nucleotide sequence ID" value="NZ_JAKLKZ010000005.1"/>
</dbReference>
<gene>
    <name evidence="1" type="ORF">DFR34_102205</name>
</gene>
<accession>A0A318L092</accession>
<proteinExistence type="predicted"/>
<dbReference type="AlphaFoldDB" id="A0A318L092"/>
<dbReference type="Proteomes" id="UP000247555">
    <property type="component" value="Unassembled WGS sequence"/>
</dbReference>
<evidence type="ECO:0000313" key="2">
    <source>
        <dbReference type="Proteomes" id="UP000247555"/>
    </source>
</evidence>
<name>A0A318L092_9NEIS</name>
<dbReference type="NCBIfam" id="TIGR04111">
    <property type="entry name" value="BcepMu_gp16"/>
    <property type="match status" value="1"/>
</dbReference>
<dbReference type="InterPro" id="IPR026365">
    <property type="entry name" value="BcepMu_gp16"/>
</dbReference>
<organism evidence="1 2">
    <name type="scientific">Rivihabitans pingtungensis</name>
    <dbReference type="NCBI Taxonomy" id="1054498"/>
    <lineage>
        <taxon>Bacteria</taxon>
        <taxon>Pseudomonadati</taxon>
        <taxon>Pseudomonadota</taxon>
        <taxon>Betaproteobacteria</taxon>
        <taxon>Neisseriales</taxon>
        <taxon>Aquaspirillaceae</taxon>
        <taxon>Rivihabitans</taxon>
    </lineage>
</organism>
<comment type="caution">
    <text evidence="1">The sequence shown here is derived from an EMBL/GenBank/DDBJ whole genome shotgun (WGS) entry which is preliminary data.</text>
</comment>